<feature type="domain" description="AAA+ ATPase" evidence="11">
    <location>
        <begin position="181"/>
        <end position="320"/>
    </location>
</feature>
<sequence>MTDTVDEVDLPYDDDASQQDKIEALEERLEVLESQNEEMRDKLLDANAENNKYQQKLERLTHENKKLKQSPLFVATVQELTDDGVIIKQHGNNQEAITEVTEEMRDDLEPDSRVAVNNSLSIVKSLEDETDVRARVMEVDQSPDVTYQDIGGIEDQLEEVRETVEMPLENPDMFEQVGIDPPSGVLLHGPPGTGKTMLAKAVANQTDATFIKMAGSELVHKFIGEGAKLVRDLFELARQHEPSVLFIDEIDAIAAKRTDSKTSGDAEVQRTMMQLLSEMDGFEDRGEIRIIAATNRFDMLDRAILRPGRFDRLIEVPKPDVEGREQIFRIHTRDMNLDEELDFEKLADLTGEASGADVKAVCTEAGMFAIRDDRTEVRMQDFLDAWDKIQAEEDDEDVSRTFA</sequence>
<evidence type="ECO:0000256" key="3">
    <source>
        <dbReference type="ARBA" id="ARBA00022490"/>
    </source>
</evidence>
<evidence type="ECO:0000256" key="9">
    <source>
        <dbReference type="HAMAP-Rule" id="MF_00553"/>
    </source>
</evidence>
<comment type="subcellular location">
    <subcellularLocation>
        <location evidence="1 9">Cytoplasm</location>
    </subcellularLocation>
</comment>
<evidence type="ECO:0000256" key="10">
    <source>
        <dbReference type="RuleBase" id="RU003651"/>
    </source>
</evidence>
<keyword evidence="4 9" id="KW-0547">Nucleotide-binding</keyword>
<dbReference type="EMBL" id="JBHTAS010000001">
    <property type="protein sequence ID" value="MFC7142456.1"/>
    <property type="molecule type" value="Genomic_DNA"/>
</dbReference>
<dbReference type="Pfam" id="PF00004">
    <property type="entry name" value="AAA"/>
    <property type="match status" value="1"/>
</dbReference>
<dbReference type="GeneID" id="78822797"/>
<accession>A0ABD5Y6F2</accession>
<proteinExistence type="inferred from homology"/>
<dbReference type="GO" id="GO:0010498">
    <property type="term" value="P:proteasomal protein catabolic process"/>
    <property type="evidence" value="ECO:0007669"/>
    <property type="project" value="UniProtKB-UniRule"/>
</dbReference>
<comment type="domain">
    <text evidence="9">Consists of three main regions, an N-terminal coiled-coil domain that may assist in substrate recognition, an interdomain involved in PAN hexamerization, and a C-terminal ATPase domain of the AAA type.</text>
</comment>
<dbReference type="InterPro" id="IPR012340">
    <property type="entry name" value="NA-bd_OB-fold"/>
</dbReference>
<dbReference type="Proteomes" id="UP001596432">
    <property type="component" value="Unassembled WGS sequence"/>
</dbReference>
<dbReference type="NCBIfam" id="NF047748">
    <property type="entry name" value="PrtsmActNtasePan1"/>
    <property type="match status" value="1"/>
</dbReference>
<dbReference type="GO" id="GO:0005524">
    <property type="term" value="F:ATP binding"/>
    <property type="evidence" value="ECO:0007669"/>
    <property type="project" value="UniProtKB-UniRule"/>
</dbReference>
<feature type="binding site" evidence="9">
    <location>
        <begin position="192"/>
        <end position="197"/>
    </location>
    <ligand>
        <name>ATP</name>
        <dbReference type="ChEBI" id="CHEBI:30616"/>
    </ligand>
</feature>
<evidence type="ECO:0000256" key="5">
    <source>
        <dbReference type="ARBA" id="ARBA00022840"/>
    </source>
</evidence>
<evidence type="ECO:0000256" key="8">
    <source>
        <dbReference type="ARBA" id="ARBA00023186"/>
    </source>
</evidence>
<organism evidence="12 13">
    <name type="scientific">Halosimplex aquaticum</name>
    <dbReference type="NCBI Taxonomy" id="3026162"/>
    <lineage>
        <taxon>Archaea</taxon>
        <taxon>Methanobacteriati</taxon>
        <taxon>Methanobacteriota</taxon>
        <taxon>Stenosarchaea group</taxon>
        <taxon>Halobacteria</taxon>
        <taxon>Halobacteriales</taxon>
        <taxon>Haloarculaceae</taxon>
        <taxon>Halosimplex</taxon>
    </lineage>
</organism>
<evidence type="ECO:0000256" key="4">
    <source>
        <dbReference type="ARBA" id="ARBA00022741"/>
    </source>
</evidence>
<keyword evidence="6 9" id="KW-0647">Proteasome</keyword>
<evidence type="ECO:0000256" key="1">
    <source>
        <dbReference type="ARBA" id="ARBA00004496"/>
    </source>
</evidence>
<reference evidence="12 13" key="1">
    <citation type="journal article" date="2019" name="Int. J. Syst. Evol. Microbiol.">
        <title>The Global Catalogue of Microorganisms (GCM) 10K type strain sequencing project: providing services to taxonomists for standard genome sequencing and annotation.</title>
        <authorList>
            <consortium name="The Broad Institute Genomics Platform"/>
            <consortium name="The Broad Institute Genome Sequencing Center for Infectious Disease"/>
            <person name="Wu L."/>
            <person name="Ma J."/>
        </authorList>
    </citation>
    <scope>NUCLEOTIDE SEQUENCE [LARGE SCALE GENOMIC DNA]</scope>
    <source>
        <strain evidence="12 13">XZYJT29</strain>
    </source>
</reference>
<dbReference type="NCBIfam" id="TIGR01242">
    <property type="entry name" value="proteasome-activating nucleotidase"/>
    <property type="match status" value="1"/>
</dbReference>
<dbReference type="NCBIfam" id="NF003069">
    <property type="entry name" value="PRK03992.1"/>
    <property type="match status" value="1"/>
</dbReference>
<keyword evidence="7 9" id="KW-0175">Coiled coil</keyword>
<dbReference type="InterPro" id="IPR023501">
    <property type="entry name" value="Nucleotidase_PAN"/>
</dbReference>
<comment type="caution">
    <text evidence="12">The sequence shown here is derived from an EMBL/GenBank/DDBJ whole genome shotgun (WGS) entry which is preliminary data.</text>
</comment>
<comment type="similarity">
    <text evidence="2 9 10">Belongs to the AAA ATPase family.</text>
</comment>
<feature type="coiled-coil region" evidence="9">
    <location>
        <begin position="15"/>
        <end position="70"/>
    </location>
</feature>
<evidence type="ECO:0000256" key="2">
    <source>
        <dbReference type="ARBA" id="ARBA00006914"/>
    </source>
</evidence>
<dbReference type="Gene3D" id="3.40.50.300">
    <property type="entry name" value="P-loop containing nucleotide triphosphate hydrolases"/>
    <property type="match status" value="1"/>
</dbReference>
<keyword evidence="5 9" id="KW-0067">ATP-binding</keyword>
<protein>
    <recommendedName>
        <fullName evidence="9">Proteasome-activating nucleotidase</fullName>
        <shortName evidence="9">PAN</shortName>
    </recommendedName>
    <alternativeName>
        <fullName evidence="9">Proteasomal ATPase</fullName>
    </alternativeName>
    <alternativeName>
        <fullName evidence="9">Proteasome regulatory ATPase</fullName>
    </alternativeName>
    <alternativeName>
        <fullName evidence="9">Proteasome regulatory particle</fullName>
    </alternativeName>
</protein>
<dbReference type="InterPro" id="IPR027417">
    <property type="entry name" value="P-loop_NTPase"/>
</dbReference>
<dbReference type="FunFam" id="3.40.50.300:FF:000033">
    <property type="entry name" value="26S protease regulatory subunit 6B"/>
    <property type="match status" value="1"/>
</dbReference>
<comment type="subunit">
    <text evidence="9">Homohexamer. The hexameric complex has a two-ring architecture resembling a top hat that caps the 20S proteasome core at one or both ends. Upon ATP-binding, the C-terminus of PAN interacts with the alpha-rings of the proteasome core by binding to the intersubunit pockets.</text>
</comment>
<dbReference type="Gene3D" id="2.40.50.140">
    <property type="entry name" value="Nucleic acid-binding proteins"/>
    <property type="match status" value="1"/>
</dbReference>
<dbReference type="InterPro" id="IPR003959">
    <property type="entry name" value="ATPase_AAA_core"/>
</dbReference>
<keyword evidence="8 9" id="KW-0143">Chaperone</keyword>
<dbReference type="GO" id="GO:0043335">
    <property type="term" value="P:protein unfolding"/>
    <property type="evidence" value="ECO:0007669"/>
    <property type="project" value="UniProtKB-UniRule"/>
</dbReference>
<dbReference type="PANTHER" id="PTHR23073">
    <property type="entry name" value="26S PROTEASOME REGULATORY SUBUNIT"/>
    <property type="match status" value="1"/>
</dbReference>
<name>A0ABD5Y6F2_9EURY</name>
<evidence type="ECO:0000313" key="12">
    <source>
        <dbReference type="EMBL" id="MFC7142456.1"/>
    </source>
</evidence>
<dbReference type="InterPro" id="IPR041569">
    <property type="entry name" value="AAA_lid_3"/>
</dbReference>
<gene>
    <name evidence="9" type="primary">pan</name>
    <name evidence="12" type="ORF">ACFQMA_21785</name>
</gene>
<dbReference type="FunFam" id="1.10.8.60:FF:000006">
    <property type="entry name" value="26S protease regulatory subunit 8"/>
    <property type="match status" value="1"/>
</dbReference>
<dbReference type="GO" id="GO:0016887">
    <property type="term" value="F:ATP hydrolysis activity"/>
    <property type="evidence" value="ECO:0007669"/>
    <property type="project" value="UniProtKB-UniRule"/>
</dbReference>
<evidence type="ECO:0000256" key="6">
    <source>
        <dbReference type="ARBA" id="ARBA00022942"/>
    </source>
</evidence>
<dbReference type="PROSITE" id="PS00674">
    <property type="entry name" value="AAA"/>
    <property type="match status" value="1"/>
</dbReference>
<keyword evidence="13" id="KW-1185">Reference proteome</keyword>
<dbReference type="SUPFAM" id="SSF52540">
    <property type="entry name" value="P-loop containing nucleoside triphosphate hydrolases"/>
    <property type="match status" value="1"/>
</dbReference>
<dbReference type="RefSeq" id="WP_274323522.1">
    <property type="nucleotide sequence ID" value="NZ_CP118158.1"/>
</dbReference>
<feature type="binding site" evidence="9">
    <location>
        <position position="331"/>
    </location>
    <ligand>
        <name>ATP</name>
        <dbReference type="ChEBI" id="CHEBI:30616"/>
    </ligand>
</feature>
<comment type="function">
    <text evidence="9">ATPase which is responsible for recognizing, binding, unfolding and translocation of substrate proteins into the archaeal 20S proteasome core particle. Is essential for opening the gate of the 20S proteasome via an interaction with its C-terminus, thereby allowing substrate entry and access to the site of proteolysis. Thus, the C-termini of the proteasomal ATPase function like a 'key in a lock' to induce gate opening and therefore regulate proteolysis. Unfolding activity requires energy from ATP hydrolysis, whereas ATP binding alone promotes ATPase-20S proteasome association which triggers gate opening, and supports translocation of unfolded substrates.</text>
</comment>
<dbReference type="Pfam" id="PF17862">
    <property type="entry name" value="AAA_lid_3"/>
    <property type="match status" value="1"/>
</dbReference>
<keyword evidence="3 9" id="KW-0963">Cytoplasm</keyword>
<dbReference type="InterPro" id="IPR003960">
    <property type="entry name" value="ATPase_AAA_CS"/>
</dbReference>
<dbReference type="GO" id="GO:0022623">
    <property type="term" value="C:proteasome-activating nucleotidase complex"/>
    <property type="evidence" value="ECO:0007669"/>
    <property type="project" value="UniProtKB-UniRule"/>
</dbReference>
<dbReference type="InterPro" id="IPR050221">
    <property type="entry name" value="26S_Proteasome_ATPase"/>
</dbReference>
<evidence type="ECO:0000313" key="13">
    <source>
        <dbReference type="Proteomes" id="UP001596432"/>
    </source>
</evidence>
<dbReference type="Gene3D" id="1.10.8.60">
    <property type="match status" value="1"/>
</dbReference>
<evidence type="ECO:0000256" key="7">
    <source>
        <dbReference type="ARBA" id="ARBA00023054"/>
    </source>
</evidence>
<dbReference type="AlphaFoldDB" id="A0ABD5Y6F2"/>
<dbReference type="GO" id="GO:0005737">
    <property type="term" value="C:cytoplasm"/>
    <property type="evidence" value="ECO:0007669"/>
    <property type="project" value="UniProtKB-SubCell"/>
</dbReference>
<dbReference type="InterPro" id="IPR003593">
    <property type="entry name" value="AAA+_ATPase"/>
</dbReference>
<dbReference type="HAMAP" id="MF_00553">
    <property type="entry name" value="PAN"/>
    <property type="match status" value="1"/>
</dbReference>
<evidence type="ECO:0000259" key="11">
    <source>
        <dbReference type="SMART" id="SM00382"/>
    </source>
</evidence>
<dbReference type="SMART" id="SM00382">
    <property type="entry name" value="AAA"/>
    <property type="match status" value="1"/>
</dbReference>